<protein>
    <submittedName>
        <fullName evidence="1">Uncharacterized protein</fullName>
    </submittedName>
</protein>
<dbReference type="AlphaFoldDB" id="A0AAV6LAR0"/>
<dbReference type="Proteomes" id="UP000823749">
    <property type="component" value="Chromosome 2"/>
</dbReference>
<dbReference type="EMBL" id="JACTNZ010000002">
    <property type="protein sequence ID" value="KAG5561872.1"/>
    <property type="molecule type" value="Genomic_DNA"/>
</dbReference>
<organism evidence="1 2">
    <name type="scientific">Rhododendron griersonianum</name>
    <dbReference type="NCBI Taxonomy" id="479676"/>
    <lineage>
        <taxon>Eukaryota</taxon>
        <taxon>Viridiplantae</taxon>
        <taxon>Streptophyta</taxon>
        <taxon>Embryophyta</taxon>
        <taxon>Tracheophyta</taxon>
        <taxon>Spermatophyta</taxon>
        <taxon>Magnoliopsida</taxon>
        <taxon>eudicotyledons</taxon>
        <taxon>Gunneridae</taxon>
        <taxon>Pentapetalae</taxon>
        <taxon>asterids</taxon>
        <taxon>Ericales</taxon>
        <taxon>Ericaceae</taxon>
        <taxon>Ericoideae</taxon>
        <taxon>Rhodoreae</taxon>
        <taxon>Rhododendron</taxon>
    </lineage>
</organism>
<accession>A0AAV6LAR0</accession>
<keyword evidence="2" id="KW-1185">Reference proteome</keyword>
<name>A0AAV6LAR0_9ERIC</name>
<evidence type="ECO:0000313" key="2">
    <source>
        <dbReference type="Proteomes" id="UP000823749"/>
    </source>
</evidence>
<comment type="caution">
    <text evidence="1">The sequence shown here is derived from an EMBL/GenBank/DDBJ whole genome shotgun (WGS) entry which is preliminary data.</text>
</comment>
<sequence>MYRFKTFPKTWASTSRLFGTIIITPWSCYTAIYRTIGNGFACEWIEQNDAVISFLTNIPVVSSVVPQCFFARRLEMGTNVPLPKGRVIHVEIKPSPSLWSFWPMKTQG</sequence>
<reference evidence="1" key="1">
    <citation type="submission" date="2020-08" db="EMBL/GenBank/DDBJ databases">
        <title>Plant Genome Project.</title>
        <authorList>
            <person name="Zhang R.-G."/>
        </authorList>
    </citation>
    <scope>NUCLEOTIDE SEQUENCE</scope>
    <source>
        <strain evidence="1">WSP0</strain>
        <tissue evidence="1">Leaf</tissue>
    </source>
</reference>
<evidence type="ECO:0000313" key="1">
    <source>
        <dbReference type="EMBL" id="KAG5561872.1"/>
    </source>
</evidence>
<proteinExistence type="predicted"/>
<gene>
    <name evidence="1" type="ORF">RHGRI_004793</name>
</gene>